<evidence type="ECO:0000256" key="7">
    <source>
        <dbReference type="ARBA" id="ARBA00022763"/>
    </source>
</evidence>
<keyword evidence="6 14" id="KW-0479">Metal-binding</keyword>
<evidence type="ECO:0000256" key="1">
    <source>
        <dbReference type="ARBA" id="ARBA00004067"/>
    </source>
</evidence>
<keyword evidence="5 14" id="KW-0235">DNA replication</keyword>
<dbReference type="PIRSF" id="PIRSF001604">
    <property type="entry name" value="LigA"/>
    <property type="match status" value="1"/>
</dbReference>
<dbReference type="SMART" id="SM00292">
    <property type="entry name" value="BRCT"/>
    <property type="match status" value="1"/>
</dbReference>
<dbReference type="Pfam" id="PF01653">
    <property type="entry name" value="DNA_ligase_aden"/>
    <property type="match status" value="1"/>
</dbReference>
<dbReference type="FunFam" id="3.30.470.30:FF:000001">
    <property type="entry name" value="DNA ligase"/>
    <property type="match status" value="1"/>
</dbReference>
<name>A0A1G1Y0F9_9BACT</name>
<evidence type="ECO:0000256" key="5">
    <source>
        <dbReference type="ARBA" id="ARBA00022705"/>
    </source>
</evidence>
<feature type="binding site" evidence="14">
    <location>
        <position position="410"/>
    </location>
    <ligand>
        <name>Zn(2+)</name>
        <dbReference type="ChEBI" id="CHEBI:29105"/>
    </ligand>
</feature>
<feature type="binding site" evidence="14">
    <location>
        <position position="440"/>
    </location>
    <ligand>
        <name>Zn(2+)</name>
        <dbReference type="ChEBI" id="CHEBI:29105"/>
    </ligand>
</feature>
<evidence type="ECO:0000256" key="6">
    <source>
        <dbReference type="ARBA" id="ARBA00022723"/>
    </source>
</evidence>
<keyword evidence="11 14" id="KW-0234">DNA repair</keyword>
<dbReference type="Pfam" id="PF03120">
    <property type="entry name" value="OB_DNA_ligase"/>
    <property type="match status" value="1"/>
</dbReference>
<keyword evidence="8 14" id="KW-0862">Zinc</keyword>
<dbReference type="Gene3D" id="3.30.470.30">
    <property type="entry name" value="DNA ligase/mRNA capping enzyme"/>
    <property type="match status" value="1"/>
</dbReference>
<feature type="binding site" evidence="14">
    <location>
        <position position="316"/>
    </location>
    <ligand>
        <name>NAD(+)</name>
        <dbReference type="ChEBI" id="CHEBI:57540"/>
    </ligand>
</feature>
<dbReference type="InterPro" id="IPR010994">
    <property type="entry name" value="RuvA_2-like"/>
</dbReference>
<dbReference type="InterPro" id="IPR012340">
    <property type="entry name" value="NA-bd_OB-fold"/>
</dbReference>
<dbReference type="Gene3D" id="1.10.287.610">
    <property type="entry name" value="Helix hairpin bin"/>
    <property type="match status" value="1"/>
</dbReference>
<feature type="binding site" evidence="14">
    <location>
        <position position="142"/>
    </location>
    <ligand>
        <name>NAD(+)</name>
        <dbReference type="ChEBI" id="CHEBI:57540"/>
    </ligand>
</feature>
<feature type="active site" description="N6-AMP-lysine intermediate" evidence="14">
    <location>
        <position position="121"/>
    </location>
</feature>
<sequence>MDKAEAKKRIDKLINQIDELRYRYHVLNDPTVSDEVYDSLEQELVELEKKFPDLRRPDSPLQRIGGKPLAKFEKVRHEVRQWSFNDAFNEEEVYDWEERIKKILAKESGSESKLEYVCELKIDGLHIVFTYDRGLLKLAATRGDGIIGENVTENIKTIQSVPLRLKKPVDIIAEGEVWLSEKQLKELNKQRQKEGQPEFANPRNAAAGTIRQLDPKIVAKRHLDCFVYDLSGGKGQLPKTQVEELEELKKLGFKVNPYYKLCKNLEAVIDFWQNWQSKKTTQGYWIDGVVIKVNQRDYQNQLGYVGKAPRWAIAFKFPAEEVTTVIEDIQVQVGRLGPLTPVAHLRPIKLAGTIVKRATLHNEDQIKRLGVKIGDTVVIRKAGDIIPEVVSVLPKLRTGKEKIFKMPTKCPICGSSVERKIITEKGQDKSVAFFCTNPRCYAQELRKIIHFVSKKAFNIDGLGEKIVEQLMAEGLVKDAADIFSLTKDDLLPLERFAEKSADNLITAINLVRKIPLSRFIYALGIQHVGEETAIALADKFGSLDHLKQSSLEQLEQVSDIGPVVAKSVYAYFTDKNNLALLDKFRKAGVVVTTQKVRKEISGPLAGKKVVVTGTLESMGREAAKAAIRKAGGDWVSSVSQNTDYVVAGENPGSKYNKAKELGVKIIDEKDFLKLLK</sequence>
<dbReference type="GO" id="GO:0003677">
    <property type="term" value="F:DNA binding"/>
    <property type="evidence" value="ECO:0007669"/>
    <property type="project" value="InterPro"/>
</dbReference>
<dbReference type="AlphaFoldDB" id="A0A1G1Y0F9"/>
<evidence type="ECO:0000256" key="14">
    <source>
        <dbReference type="HAMAP-Rule" id="MF_01588"/>
    </source>
</evidence>
<dbReference type="Gene3D" id="3.40.50.10190">
    <property type="entry name" value="BRCT domain"/>
    <property type="match status" value="1"/>
</dbReference>
<keyword evidence="7 14" id="KW-0227">DNA damage</keyword>
<evidence type="ECO:0000256" key="11">
    <source>
        <dbReference type="ARBA" id="ARBA00023204"/>
    </source>
</evidence>
<dbReference type="GO" id="GO:0006260">
    <property type="term" value="P:DNA replication"/>
    <property type="evidence" value="ECO:0007669"/>
    <property type="project" value="UniProtKB-KW"/>
</dbReference>
<dbReference type="InterPro" id="IPR013839">
    <property type="entry name" value="DNAligase_adenylation"/>
</dbReference>
<dbReference type="InterPro" id="IPR013840">
    <property type="entry name" value="DNAligase_N"/>
</dbReference>
<dbReference type="InterPro" id="IPR041663">
    <property type="entry name" value="DisA/LigA_HHH"/>
</dbReference>
<organism evidence="16 17">
    <name type="scientific">Candidatus Buchananbacteria bacterium RIFCSPHIGHO2_01_FULL_39_8</name>
    <dbReference type="NCBI Taxonomy" id="1797533"/>
    <lineage>
        <taxon>Bacteria</taxon>
        <taxon>Candidatus Buchananiibacteriota</taxon>
    </lineage>
</organism>
<feature type="binding site" evidence="14">
    <location>
        <begin position="83"/>
        <end position="84"/>
    </location>
    <ligand>
        <name>NAD(+)</name>
        <dbReference type="ChEBI" id="CHEBI:57540"/>
    </ligand>
</feature>
<gene>
    <name evidence="14" type="primary">ligA</name>
    <name evidence="16" type="ORF">A2731_02065</name>
</gene>
<evidence type="ECO:0000256" key="8">
    <source>
        <dbReference type="ARBA" id="ARBA00022833"/>
    </source>
</evidence>
<dbReference type="Pfam" id="PF12826">
    <property type="entry name" value="HHH_2"/>
    <property type="match status" value="1"/>
</dbReference>
<feature type="binding site" evidence="14">
    <location>
        <position position="119"/>
    </location>
    <ligand>
        <name>NAD(+)</name>
        <dbReference type="ChEBI" id="CHEBI:57540"/>
    </ligand>
</feature>
<dbReference type="Gene3D" id="6.20.10.30">
    <property type="match status" value="1"/>
</dbReference>
<dbReference type="EMBL" id="MHIC01000011">
    <property type="protein sequence ID" value="OGY45701.1"/>
    <property type="molecule type" value="Genomic_DNA"/>
</dbReference>
<comment type="caution">
    <text evidence="16">The sequence shown here is derived from an EMBL/GenBank/DDBJ whole genome shotgun (WGS) entry which is preliminary data.</text>
</comment>
<protein>
    <recommendedName>
        <fullName evidence="3 14">DNA ligase</fullName>
        <ecNumber evidence="2 14">6.5.1.2</ecNumber>
    </recommendedName>
    <alternativeName>
        <fullName evidence="14">Polydeoxyribonucleotide synthase [NAD(+)]</fullName>
    </alternativeName>
</protein>
<comment type="cofactor">
    <cofactor evidence="14">
        <name>Mg(2+)</name>
        <dbReference type="ChEBI" id="CHEBI:18420"/>
    </cofactor>
    <cofactor evidence="14">
        <name>Mn(2+)</name>
        <dbReference type="ChEBI" id="CHEBI:29035"/>
    </cofactor>
</comment>
<dbReference type="FunFam" id="2.40.50.140:FF:000012">
    <property type="entry name" value="DNA ligase"/>
    <property type="match status" value="1"/>
</dbReference>
<evidence type="ECO:0000256" key="4">
    <source>
        <dbReference type="ARBA" id="ARBA00022598"/>
    </source>
</evidence>
<dbReference type="SMART" id="SM00532">
    <property type="entry name" value="LIGANc"/>
    <property type="match status" value="1"/>
</dbReference>
<dbReference type="PANTHER" id="PTHR23389">
    <property type="entry name" value="CHROMOSOME TRANSMISSION FIDELITY FACTOR 18"/>
    <property type="match status" value="1"/>
</dbReference>
<dbReference type="CDD" id="cd17748">
    <property type="entry name" value="BRCT_DNA_ligase_like"/>
    <property type="match status" value="1"/>
</dbReference>
<dbReference type="Gene3D" id="2.40.50.140">
    <property type="entry name" value="Nucleic acid-binding proteins"/>
    <property type="match status" value="1"/>
</dbReference>
<dbReference type="InterPro" id="IPR003583">
    <property type="entry name" value="Hlx-hairpin-Hlx_DNA-bd_motif"/>
</dbReference>
<comment type="catalytic activity">
    <reaction evidence="12 14">
        <text>NAD(+) + (deoxyribonucleotide)n-3'-hydroxyl + 5'-phospho-(deoxyribonucleotide)m = (deoxyribonucleotide)n+m + AMP + beta-nicotinamide D-nucleotide.</text>
        <dbReference type="EC" id="6.5.1.2"/>
    </reaction>
</comment>
<dbReference type="PROSITE" id="PS50172">
    <property type="entry name" value="BRCT"/>
    <property type="match status" value="1"/>
</dbReference>
<dbReference type="FunFam" id="1.10.150.20:FF:000006">
    <property type="entry name" value="DNA ligase"/>
    <property type="match status" value="1"/>
</dbReference>
<dbReference type="PANTHER" id="PTHR23389:SF9">
    <property type="entry name" value="DNA LIGASE"/>
    <property type="match status" value="1"/>
</dbReference>
<dbReference type="InterPro" id="IPR004150">
    <property type="entry name" value="NAD_DNA_ligase_OB"/>
</dbReference>
<dbReference type="NCBIfam" id="TIGR00575">
    <property type="entry name" value="dnlj"/>
    <property type="match status" value="1"/>
</dbReference>
<dbReference type="CDD" id="cd00114">
    <property type="entry name" value="LIGANc"/>
    <property type="match status" value="1"/>
</dbReference>
<evidence type="ECO:0000256" key="13">
    <source>
        <dbReference type="ARBA" id="ARBA00060881"/>
    </source>
</evidence>
<dbReference type="GO" id="GO:0005829">
    <property type="term" value="C:cytosol"/>
    <property type="evidence" value="ECO:0007669"/>
    <property type="project" value="TreeGrafter"/>
</dbReference>
<keyword evidence="9 14" id="KW-0460">Magnesium</keyword>
<dbReference type="FunFam" id="1.10.150.20:FF:000007">
    <property type="entry name" value="DNA ligase"/>
    <property type="match status" value="1"/>
</dbReference>
<dbReference type="SUPFAM" id="SSF52113">
    <property type="entry name" value="BRCT domain"/>
    <property type="match status" value="1"/>
</dbReference>
<dbReference type="InterPro" id="IPR001679">
    <property type="entry name" value="DNA_ligase"/>
</dbReference>
<evidence type="ECO:0000256" key="9">
    <source>
        <dbReference type="ARBA" id="ARBA00022842"/>
    </source>
</evidence>
<feature type="binding site" evidence="14">
    <location>
        <position position="435"/>
    </location>
    <ligand>
        <name>Zn(2+)</name>
        <dbReference type="ChEBI" id="CHEBI:29105"/>
    </ligand>
</feature>
<proteinExistence type="inferred from homology"/>
<feature type="binding site" evidence="14">
    <location>
        <position position="413"/>
    </location>
    <ligand>
        <name>Zn(2+)</name>
        <dbReference type="ChEBI" id="CHEBI:29105"/>
    </ligand>
</feature>
<feature type="domain" description="BRCT" evidence="15">
    <location>
        <begin position="599"/>
        <end position="676"/>
    </location>
</feature>
<dbReference type="SMART" id="SM00278">
    <property type="entry name" value="HhH1"/>
    <property type="match status" value="4"/>
</dbReference>
<dbReference type="SUPFAM" id="SSF47781">
    <property type="entry name" value="RuvA domain 2-like"/>
    <property type="match status" value="1"/>
</dbReference>
<evidence type="ECO:0000313" key="17">
    <source>
        <dbReference type="Proteomes" id="UP000176241"/>
    </source>
</evidence>
<feature type="binding site" evidence="14">
    <location>
        <position position="292"/>
    </location>
    <ligand>
        <name>NAD(+)</name>
        <dbReference type="ChEBI" id="CHEBI:57540"/>
    </ligand>
</feature>
<dbReference type="Gene3D" id="1.10.150.20">
    <property type="entry name" value="5' to 3' exonuclease, C-terminal subdomain"/>
    <property type="match status" value="2"/>
</dbReference>
<accession>A0A1G1Y0F9</accession>
<dbReference type="Proteomes" id="UP000176241">
    <property type="component" value="Unassembled WGS sequence"/>
</dbReference>
<keyword evidence="14" id="KW-0464">Manganese</keyword>
<evidence type="ECO:0000256" key="2">
    <source>
        <dbReference type="ARBA" id="ARBA00012722"/>
    </source>
</evidence>
<dbReference type="GO" id="GO:0003911">
    <property type="term" value="F:DNA ligase (NAD+) activity"/>
    <property type="evidence" value="ECO:0007669"/>
    <property type="project" value="UniProtKB-UniRule"/>
</dbReference>
<dbReference type="SUPFAM" id="SSF50249">
    <property type="entry name" value="Nucleic acid-binding proteins"/>
    <property type="match status" value="1"/>
</dbReference>
<comment type="function">
    <text evidence="1 14">DNA ligase that catalyzes the formation of phosphodiester linkages between 5'-phosphoryl and 3'-hydroxyl groups in double-stranded DNA using NAD as a coenzyme and as the energy source for the reaction. It is essential for DNA replication and repair of damaged DNA.</text>
</comment>
<evidence type="ECO:0000313" key="16">
    <source>
        <dbReference type="EMBL" id="OGY45701.1"/>
    </source>
</evidence>
<comment type="similarity">
    <text evidence="13 14">Belongs to the NAD-dependent DNA ligase family. LigA subfamily.</text>
</comment>
<feature type="binding site" evidence="14">
    <location>
        <position position="176"/>
    </location>
    <ligand>
        <name>NAD(+)</name>
        <dbReference type="ChEBI" id="CHEBI:57540"/>
    </ligand>
</feature>
<dbReference type="GO" id="GO:0046872">
    <property type="term" value="F:metal ion binding"/>
    <property type="evidence" value="ECO:0007669"/>
    <property type="project" value="UniProtKB-KW"/>
</dbReference>
<feature type="binding site" evidence="14">
    <location>
        <begin position="34"/>
        <end position="38"/>
    </location>
    <ligand>
        <name>NAD(+)</name>
        <dbReference type="ChEBI" id="CHEBI:57540"/>
    </ligand>
</feature>
<keyword evidence="4 14" id="KW-0436">Ligase</keyword>
<dbReference type="SUPFAM" id="SSF56091">
    <property type="entry name" value="DNA ligase/mRNA capping enzyme, catalytic domain"/>
    <property type="match status" value="1"/>
</dbReference>
<dbReference type="Pfam" id="PF00533">
    <property type="entry name" value="BRCT"/>
    <property type="match status" value="1"/>
</dbReference>
<evidence type="ECO:0000259" key="15">
    <source>
        <dbReference type="PROSITE" id="PS50172"/>
    </source>
</evidence>
<dbReference type="NCBIfam" id="NF005932">
    <property type="entry name" value="PRK07956.1"/>
    <property type="match status" value="1"/>
</dbReference>
<keyword evidence="10 14" id="KW-0520">NAD</keyword>
<evidence type="ECO:0000256" key="10">
    <source>
        <dbReference type="ARBA" id="ARBA00023027"/>
    </source>
</evidence>
<evidence type="ECO:0000256" key="3">
    <source>
        <dbReference type="ARBA" id="ARBA00013308"/>
    </source>
</evidence>
<dbReference type="InterPro" id="IPR036420">
    <property type="entry name" value="BRCT_dom_sf"/>
</dbReference>
<dbReference type="STRING" id="1797533.A2731_02065"/>
<reference evidence="16 17" key="1">
    <citation type="journal article" date="2016" name="Nat. Commun.">
        <title>Thousands of microbial genomes shed light on interconnected biogeochemical processes in an aquifer system.</title>
        <authorList>
            <person name="Anantharaman K."/>
            <person name="Brown C.T."/>
            <person name="Hug L.A."/>
            <person name="Sharon I."/>
            <person name="Castelle C.J."/>
            <person name="Probst A.J."/>
            <person name="Thomas B.C."/>
            <person name="Singh A."/>
            <person name="Wilkins M.J."/>
            <person name="Karaoz U."/>
            <person name="Brodie E.L."/>
            <person name="Williams K.H."/>
            <person name="Hubbard S.S."/>
            <person name="Banfield J.F."/>
        </authorList>
    </citation>
    <scope>NUCLEOTIDE SEQUENCE [LARGE SCALE GENOMIC DNA]</scope>
</reference>
<dbReference type="EC" id="6.5.1.2" evidence="2 14"/>
<evidence type="ECO:0000256" key="12">
    <source>
        <dbReference type="ARBA" id="ARBA00034005"/>
    </source>
</evidence>
<dbReference type="InterPro" id="IPR001357">
    <property type="entry name" value="BRCT_dom"/>
</dbReference>
<dbReference type="HAMAP" id="MF_01588">
    <property type="entry name" value="DNA_ligase_A"/>
    <property type="match status" value="1"/>
</dbReference>
<dbReference type="GO" id="GO:0006281">
    <property type="term" value="P:DNA repair"/>
    <property type="evidence" value="ECO:0007669"/>
    <property type="project" value="UniProtKB-KW"/>
</dbReference>